<dbReference type="OrthoDB" id="5377001at2"/>
<keyword evidence="1" id="KW-1133">Transmembrane helix</keyword>
<proteinExistence type="predicted"/>
<feature type="transmembrane region" description="Helical" evidence="1">
    <location>
        <begin position="27"/>
        <end position="50"/>
    </location>
</feature>
<accession>A0A429XIW0</accession>
<feature type="transmembrane region" description="Helical" evidence="1">
    <location>
        <begin position="201"/>
        <end position="219"/>
    </location>
</feature>
<feature type="transmembrane region" description="Helical" evidence="1">
    <location>
        <begin position="226"/>
        <end position="245"/>
    </location>
</feature>
<evidence type="ECO:0000313" key="2">
    <source>
        <dbReference type="EMBL" id="RST65824.1"/>
    </source>
</evidence>
<dbReference type="AlphaFoldDB" id="A0A429XIW0"/>
<sequence length="263" mass="30839">LQEFCAIYKMYFSAHSFAYKIHIYLHYFFYILLLALSIFHYLFFFSFFLIASLASIFLGFCSTTYFYSCLDALILALTLKPTKTISIPKIIIKFFCKLGDLFNASTINSTAFKMLSTDNISKSNKFFRYIKIKPKKFDFALEIYPSSIQSVWHAKLYLFKSIAKYILAFFWLYSGILPFFQHEQTIIIIKQILRSNYLSSIVFYSSCFVDIIIGITLLFRYKTHIIYIGQIIIISIYTCILTIFLPKLWLEPLGPIIKNIPII</sequence>
<protein>
    <submittedName>
        <fullName evidence="2">Uncharacterized protein</fullName>
    </submittedName>
</protein>
<organism evidence="2 3">
    <name type="scientific">Candidatus Aquarickettsia rohweri</name>
    <dbReference type="NCBI Taxonomy" id="2602574"/>
    <lineage>
        <taxon>Bacteria</taxon>
        <taxon>Pseudomonadati</taxon>
        <taxon>Pseudomonadota</taxon>
        <taxon>Alphaproteobacteria</taxon>
        <taxon>Rickettsiales</taxon>
        <taxon>Candidatus Midichloriaceae</taxon>
        <taxon>Candidatus Aquarickettsia</taxon>
    </lineage>
</organism>
<dbReference type="InterPro" id="IPR025695">
    <property type="entry name" value="DoxX-like"/>
</dbReference>
<name>A0A429XIW0_9RICK</name>
<dbReference type="EMBL" id="RXFM01000048">
    <property type="protein sequence ID" value="RST65824.1"/>
    <property type="molecule type" value="Genomic_DNA"/>
</dbReference>
<feature type="transmembrane region" description="Helical" evidence="1">
    <location>
        <begin position="162"/>
        <end position="181"/>
    </location>
</feature>
<evidence type="ECO:0000313" key="3">
    <source>
        <dbReference type="Proteomes" id="UP000279470"/>
    </source>
</evidence>
<keyword evidence="1" id="KW-0472">Membrane</keyword>
<keyword evidence="3" id="KW-1185">Reference proteome</keyword>
<dbReference type="Proteomes" id="UP000279470">
    <property type="component" value="Unassembled WGS sequence"/>
</dbReference>
<keyword evidence="1" id="KW-0812">Transmembrane</keyword>
<reference evidence="3" key="1">
    <citation type="submission" date="2018-11" db="EMBL/GenBank/DDBJ databases">
        <title>Phylogenetic, genomic, and biogeographic characterization of a novel and ubiquitous marine invertebrate-associated Rickettsiales parasite, Candidatus Marinoinvertebrata rohwerii, gen. nov., sp. nov.</title>
        <authorList>
            <person name="Klinges J.G."/>
            <person name="Rosales S.M."/>
            <person name="Mcminds R."/>
            <person name="Shaver E.C."/>
            <person name="Shantz A."/>
            <person name="Peters E.C."/>
            <person name="Burkepile D.E."/>
            <person name="Silliman B.R."/>
            <person name="Vega Thurber R.L."/>
        </authorList>
    </citation>
    <scope>NUCLEOTIDE SEQUENCE [LARGE SCALE GENOMIC DNA]</scope>
    <source>
        <strain evidence="3">a_cerv_44</strain>
    </source>
</reference>
<dbReference type="Pfam" id="PF13781">
    <property type="entry name" value="DoxX_3"/>
    <property type="match status" value="1"/>
</dbReference>
<feature type="transmembrane region" description="Helical" evidence="1">
    <location>
        <begin position="56"/>
        <end position="79"/>
    </location>
</feature>
<feature type="non-terminal residue" evidence="2">
    <location>
        <position position="1"/>
    </location>
</feature>
<gene>
    <name evidence="2" type="ORF">EIC27_03995</name>
</gene>
<comment type="caution">
    <text evidence="2">The sequence shown here is derived from an EMBL/GenBank/DDBJ whole genome shotgun (WGS) entry which is preliminary data.</text>
</comment>
<evidence type="ECO:0000256" key="1">
    <source>
        <dbReference type="SAM" id="Phobius"/>
    </source>
</evidence>